<reference evidence="2 3" key="1">
    <citation type="submission" date="2024-09" db="EMBL/GenBank/DDBJ databases">
        <authorList>
            <person name="Sun Q."/>
            <person name="Mori K."/>
        </authorList>
    </citation>
    <scope>NUCLEOTIDE SEQUENCE [LARGE SCALE GENOMIC DNA]</scope>
    <source>
        <strain evidence="2 3">CECT 8726</strain>
    </source>
</reference>
<gene>
    <name evidence="2" type="ORF">ACFFUT_18795</name>
</gene>
<dbReference type="EMBL" id="JBHMEA010000051">
    <property type="protein sequence ID" value="MFB9233847.1"/>
    <property type="molecule type" value="Genomic_DNA"/>
</dbReference>
<dbReference type="Proteomes" id="UP001589683">
    <property type="component" value="Unassembled WGS sequence"/>
</dbReference>
<proteinExistence type="predicted"/>
<evidence type="ECO:0000313" key="2">
    <source>
        <dbReference type="EMBL" id="MFB9233847.1"/>
    </source>
</evidence>
<accession>A0ABV5JMY6</accession>
<evidence type="ECO:0000256" key="1">
    <source>
        <dbReference type="SAM" id="MobiDB-lite"/>
    </source>
</evidence>
<protein>
    <submittedName>
        <fullName evidence="2">Flagellar biosynthesis protein FlgN</fullName>
    </submittedName>
</protein>
<evidence type="ECO:0000313" key="3">
    <source>
        <dbReference type="Proteomes" id="UP001589683"/>
    </source>
</evidence>
<keyword evidence="2" id="KW-0969">Cilium</keyword>
<keyword evidence="2" id="KW-0966">Cell projection</keyword>
<feature type="region of interest" description="Disordered" evidence="1">
    <location>
        <begin position="97"/>
        <end position="119"/>
    </location>
</feature>
<feature type="compositionally biased region" description="Polar residues" evidence="1">
    <location>
        <begin position="97"/>
        <end position="107"/>
    </location>
</feature>
<keyword evidence="2" id="KW-0282">Flagellum</keyword>
<dbReference type="RefSeq" id="WP_213889786.1">
    <property type="nucleotide sequence ID" value="NZ_JAGFNU010000007.1"/>
</dbReference>
<comment type="caution">
    <text evidence="2">The sequence shown here is derived from an EMBL/GenBank/DDBJ whole genome shotgun (WGS) entry which is preliminary data.</text>
</comment>
<sequence length="119" mass="13282">MVEVIQNRELLSLEKLLDEERKKILLGDVVNVSRLASQKEALLSRLGMSAEDAGQLSQLRAKADRNRELLEAAIRGIRNVTQRLEFLRRGQRPLLTTYDQSGQSQNLGGPAATSLEKKA</sequence>
<keyword evidence="3" id="KW-1185">Reference proteome</keyword>
<name>A0ABV5JMY6_9RHOB</name>
<organism evidence="2 3">
    <name type="scientific">Pseudohalocynthiibacter aestuariivivens</name>
    <dbReference type="NCBI Taxonomy" id="1591409"/>
    <lineage>
        <taxon>Bacteria</taxon>
        <taxon>Pseudomonadati</taxon>
        <taxon>Pseudomonadota</taxon>
        <taxon>Alphaproteobacteria</taxon>
        <taxon>Rhodobacterales</taxon>
        <taxon>Paracoccaceae</taxon>
        <taxon>Pseudohalocynthiibacter</taxon>
    </lineage>
</organism>